<feature type="transmembrane region" description="Helical" evidence="2">
    <location>
        <begin position="238"/>
        <end position="258"/>
    </location>
</feature>
<accession>A0AAD7ICD5</accession>
<dbReference type="Proteomes" id="UP001215280">
    <property type="component" value="Unassembled WGS sequence"/>
</dbReference>
<keyword evidence="2" id="KW-1133">Transmembrane helix</keyword>
<gene>
    <name evidence="3" type="ORF">DFH07DRAFT_839540</name>
</gene>
<dbReference type="AlphaFoldDB" id="A0AAD7ICD5"/>
<keyword evidence="4" id="KW-1185">Reference proteome</keyword>
<evidence type="ECO:0000313" key="4">
    <source>
        <dbReference type="Proteomes" id="UP001215280"/>
    </source>
</evidence>
<feature type="transmembrane region" description="Helical" evidence="2">
    <location>
        <begin position="54"/>
        <end position="76"/>
    </location>
</feature>
<evidence type="ECO:0000313" key="3">
    <source>
        <dbReference type="EMBL" id="KAJ7739982.1"/>
    </source>
</evidence>
<protein>
    <submittedName>
        <fullName evidence="3">Uncharacterized protein</fullName>
    </submittedName>
</protein>
<feature type="transmembrane region" description="Helical" evidence="2">
    <location>
        <begin position="88"/>
        <end position="113"/>
    </location>
</feature>
<name>A0AAD7ICD5_9AGAR</name>
<feature type="region of interest" description="Disordered" evidence="1">
    <location>
        <begin position="328"/>
        <end position="370"/>
    </location>
</feature>
<dbReference type="EMBL" id="JARJLG010000129">
    <property type="protein sequence ID" value="KAJ7739982.1"/>
    <property type="molecule type" value="Genomic_DNA"/>
</dbReference>
<keyword evidence="2" id="KW-0812">Transmembrane</keyword>
<organism evidence="3 4">
    <name type="scientific">Mycena maculata</name>
    <dbReference type="NCBI Taxonomy" id="230809"/>
    <lineage>
        <taxon>Eukaryota</taxon>
        <taxon>Fungi</taxon>
        <taxon>Dikarya</taxon>
        <taxon>Basidiomycota</taxon>
        <taxon>Agaricomycotina</taxon>
        <taxon>Agaricomycetes</taxon>
        <taxon>Agaricomycetidae</taxon>
        <taxon>Agaricales</taxon>
        <taxon>Marasmiineae</taxon>
        <taxon>Mycenaceae</taxon>
        <taxon>Mycena</taxon>
    </lineage>
</organism>
<reference evidence="3" key="1">
    <citation type="submission" date="2023-03" db="EMBL/GenBank/DDBJ databases">
        <title>Massive genome expansion in bonnet fungi (Mycena s.s.) driven by repeated elements and novel gene families across ecological guilds.</title>
        <authorList>
            <consortium name="Lawrence Berkeley National Laboratory"/>
            <person name="Harder C.B."/>
            <person name="Miyauchi S."/>
            <person name="Viragh M."/>
            <person name="Kuo A."/>
            <person name="Thoen E."/>
            <person name="Andreopoulos B."/>
            <person name="Lu D."/>
            <person name="Skrede I."/>
            <person name="Drula E."/>
            <person name="Henrissat B."/>
            <person name="Morin E."/>
            <person name="Kohler A."/>
            <person name="Barry K."/>
            <person name="LaButti K."/>
            <person name="Morin E."/>
            <person name="Salamov A."/>
            <person name="Lipzen A."/>
            <person name="Mereny Z."/>
            <person name="Hegedus B."/>
            <person name="Baldrian P."/>
            <person name="Stursova M."/>
            <person name="Weitz H."/>
            <person name="Taylor A."/>
            <person name="Grigoriev I.V."/>
            <person name="Nagy L.G."/>
            <person name="Martin F."/>
            <person name="Kauserud H."/>
        </authorList>
    </citation>
    <scope>NUCLEOTIDE SEQUENCE</scope>
    <source>
        <strain evidence="3">CBHHK188m</strain>
    </source>
</reference>
<evidence type="ECO:0000256" key="2">
    <source>
        <dbReference type="SAM" id="Phobius"/>
    </source>
</evidence>
<dbReference type="Gene3D" id="1.20.1070.10">
    <property type="entry name" value="Rhodopsin 7-helix transmembrane proteins"/>
    <property type="match status" value="1"/>
</dbReference>
<evidence type="ECO:0000256" key="1">
    <source>
        <dbReference type="SAM" id="MobiDB-lite"/>
    </source>
</evidence>
<feature type="transmembrane region" description="Helical" evidence="2">
    <location>
        <begin position="178"/>
        <end position="200"/>
    </location>
</feature>
<feature type="transmembrane region" description="Helical" evidence="2">
    <location>
        <begin position="270"/>
        <end position="290"/>
    </location>
</feature>
<sequence>MSPRLHTPTSFDAHTNDLITAFAVAAIVFILLTLGAYAWTAWNPTSRPHLNRVSFRLLVYALVANLMYASMMISGARVSAGAGCSFNAFFSDVCLMFAGLMFCSMALNLQLVLVHGVNGQKMERYYVLGGLLMALACNIPSYAAGALGFYGSRYISTCWFSSPDPAIQLRWFIGTQGFWGFLMSLCEVVSFSTIVGNMLFCYRICKDLSGTVTTSVFTPTIPKPPIVLYRGIILRIGLYPLFSCFLNVIAGILGLHLIRDLAPTEVNWRLSIVVLFAYIIRPMMYVLLAATDPSFLRALRALRRPTSEGSCPPDPAHVRVDLKWRTSSNATSTADRDSPLQVCDPEPGTASKTEGEITSEASASDFTRQL</sequence>
<feature type="transmembrane region" description="Helical" evidence="2">
    <location>
        <begin position="20"/>
        <end position="42"/>
    </location>
</feature>
<comment type="caution">
    <text evidence="3">The sequence shown here is derived from an EMBL/GenBank/DDBJ whole genome shotgun (WGS) entry which is preliminary data.</text>
</comment>
<proteinExistence type="predicted"/>
<feature type="compositionally biased region" description="Polar residues" evidence="1">
    <location>
        <begin position="359"/>
        <end position="370"/>
    </location>
</feature>
<keyword evidence="2" id="KW-0472">Membrane</keyword>
<feature type="transmembrane region" description="Helical" evidence="2">
    <location>
        <begin position="125"/>
        <end position="150"/>
    </location>
</feature>